<accession>A0AAW0EYL7</accession>
<sequence length="509" mass="53130">MDVPLHLRLAYASRQNDVYGDRRRAGGGAVGLAPSTPPLRSGQHWFSSLIESTRPPPPDAVLWFAEAAVNKSATAPFSGAAPVGGAETPSATPQMPRFFDEDSVAVASASVPSPSPPPPLQERQPADGVAASSPPPHAASSVSEARRDAPPWPSTPPDAVLARVQAEAQADIAADSAAAVAAHAHATRVREELAGTYVAPLADVVASLERRLHGCVRQVVALDGAAQQLVCAFQPTPSTHVAPARVDASTGDAEASTVAAASPATAPALPRLSANRTEATLSEEAKKEMALHLYGLRHQVQRLRDELETHEATHYRQVNALRAATAARHQHAASLPPLRVEVVKAYEDDPVPYRKGPWREANFTAAAGWRARDGGAGAVSDAGDESYPSDDFTEITSAASSEVRTEDGEAKGGAGGNSSHRRRALSSSSSSSVSSTEDLFRRRQAAALRARALQGASQANATVSRSPDSSSSLTETSSTTSRSTATDTETDTTLTTATRTSTDDSSDTE</sequence>
<evidence type="ECO:0000256" key="1">
    <source>
        <dbReference type="SAM" id="MobiDB-lite"/>
    </source>
</evidence>
<feature type="compositionally biased region" description="Low complexity" evidence="1">
    <location>
        <begin position="468"/>
        <end position="500"/>
    </location>
</feature>
<feature type="region of interest" description="Disordered" evidence="1">
    <location>
        <begin position="373"/>
        <end position="392"/>
    </location>
</feature>
<comment type="caution">
    <text evidence="2">The sequence shown here is derived from an EMBL/GenBank/DDBJ whole genome shotgun (WGS) entry which is preliminary data.</text>
</comment>
<feature type="region of interest" description="Disordered" evidence="1">
    <location>
        <begin position="451"/>
        <end position="509"/>
    </location>
</feature>
<name>A0AAW0EYL7_9TRYP</name>
<dbReference type="Proteomes" id="UP001430356">
    <property type="component" value="Unassembled WGS sequence"/>
</dbReference>
<reference evidence="2 3" key="1">
    <citation type="journal article" date="2021" name="MBio">
        <title>A New Model Trypanosomatid, Novymonas esmeraldas: Genomic Perception of Its 'Candidatus Pandoraea novymonadis' Endosymbiont.</title>
        <authorList>
            <person name="Zakharova A."/>
            <person name="Saura A."/>
            <person name="Butenko A."/>
            <person name="Podesvova L."/>
            <person name="Warmusova S."/>
            <person name="Kostygov A.Y."/>
            <person name="Nenarokova A."/>
            <person name="Lukes J."/>
            <person name="Opperdoes F.R."/>
            <person name="Yurchenko V."/>
        </authorList>
    </citation>
    <scope>NUCLEOTIDE SEQUENCE [LARGE SCALE GENOMIC DNA]</scope>
    <source>
        <strain evidence="2 3">E262AT.01</strain>
    </source>
</reference>
<feature type="compositionally biased region" description="Low complexity" evidence="1">
    <location>
        <begin position="425"/>
        <end position="435"/>
    </location>
</feature>
<gene>
    <name evidence="2" type="ORF">NESM_000864900</name>
</gene>
<feature type="compositionally biased region" description="Polar residues" evidence="1">
    <location>
        <begin position="455"/>
        <end position="467"/>
    </location>
</feature>
<keyword evidence="3" id="KW-1185">Reference proteome</keyword>
<organism evidence="2 3">
    <name type="scientific">Novymonas esmeraldas</name>
    <dbReference type="NCBI Taxonomy" id="1808958"/>
    <lineage>
        <taxon>Eukaryota</taxon>
        <taxon>Discoba</taxon>
        <taxon>Euglenozoa</taxon>
        <taxon>Kinetoplastea</taxon>
        <taxon>Metakinetoplastina</taxon>
        <taxon>Trypanosomatida</taxon>
        <taxon>Trypanosomatidae</taxon>
        <taxon>Novymonas</taxon>
    </lineage>
</organism>
<protein>
    <submittedName>
        <fullName evidence="2">Uncharacterized protein</fullName>
    </submittedName>
</protein>
<feature type="compositionally biased region" description="Acidic residues" evidence="1">
    <location>
        <begin position="382"/>
        <end position="392"/>
    </location>
</feature>
<proteinExistence type="predicted"/>
<feature type="region of interest" description="Disordered" evidence="1">
    <location>
        <begin position="398"/>
        <end position="438"/>
    </location>
</feature>
<evidence type="ECO:0000313" key="2">
    <source>
        <dbReference type="EMBL" id="KAK7198975.1"/>
    </source>
</evidence>
<dbReference type="AlphaFoldDB" id="A0AAW0EYL7"/>
<feature type="region of interest" description="Disordered" evidence="1">
    <location>
        <begin position="76"/>
        <end position="158"/>
    </location>
</feature>
<evidence type="ECO:0000313" key="3">
    <source>
        <dbReference type="Proteomes" id="UP001430356"/>
    </source>
</evidence>
<dbReference type="EMBL" id="JAECZO010000194">
    <property type="protein sequence ID" value="KAK7198975.1"/>
    <property type="molecule type" value="Genomic_DNA"/>
</dbReference>